<feature type="signal peptide" evidence="2">
    <location>
        <begin position="1"/>
        <end position="21"/>
    </location>
</feature>
<evidence type="ECO:0000313" key="5">
    <source>
        <dbReference type="Proteomes" id="UP001277761"/>
    </source>
</evidence>
<dbReference type="Pfam" id="PF02470">
    <property type="entry name" value="MlaD"/>
    <property type="match status" value="1"/>
</dbReference>
<feature type="compositionally biased region" description="Low complexity" evidence="1">
    <location>
        <begin position="433"/>
        <end position="477"/>
    </location>
</feature>
<reference evidence="4 5" key="1">
    <citation type="submission" date="2023-11" db="EMBL/GenBank/DDBJ databases">
        <authorList>
            <person name="Xu M."/>
            <person name="Jiang T."/>
        </authorList>
    </citation>
    <scope>NUCLEOTIDE SEQUENCE [LARGE SCALE GENOMIC DNA]</scope>
    <source>
        <strain evidence="4 5">SD</strain>
    </source>
</reference>
<evidence type="ECO:0000256" key="1">
    <source>
        <dbReference type="SAM" id="MobiDB-lite"/>
    </source>
</evidence>
<keyword evidence="2" id="KW-0732">Signal</keyword>
<organism evidence="4 5">
    <name type="scientific">Patulibacter brassicae</name>
    <dbReference type="NCBI Taxonomy" id="1705717"/>
    <lineage>
        <taxon>Bacteria</taxon>
        <taxon>Bacillati</taxon>
        <taxon>Actinomycetota</taxon>
        <taxon>Thermoleophilia</taxon>
        <taxon>Solirubrobacterales</taxon>
        <taxon>Patulibacteraceae</taxon>
        <taxon>Patulibacter</taxon>
    </lineage>
</organism>
<proteinExistence type="predicted"/>
<dbReference type="PROSITE" id="PS51257">
    <property type="entry name" value="PROKAR_LIPOPROTEIN"/>
    <property type="match status" value="1"/>
</dbReference>
<evidence type="ECO:0000259" key="3">
    <source>
        <dbReference type="Pfam" id="PF02470"/>
    </source>
</evidence>
<feature type="domain" description="Mce/MlaD" evidence="3">
    <location>
        <begin position="35"/>
        <end position="112"/>
    </location>
</feature>
<accession>A0ABU4VM76</accession>
<evidence type="ECO:0000313" key="4">
    <source>
        <dbReference type="EMBL" id="MDX8151998.1"/>
    </source>
</evidence>
<protein>
    <submittedName>
        <fullName evidence="4">MlaD family protein</fullName>
    </submittedName>
</protein>
<dbReference type="InterPro" id="IPR003399">
    <property type="entry name" value="Mce/MlaD"/>
</dbReference>
<evidence type="ECO:0000256" key="2">
    <source>
        <dbReference type="SAM" id="SignalP"/>
    </source>
</evidence>
<gene>
    <name evidence="4" type="ORF">SK069_10370</name>
</gene>
<comment type="caution">
    <text evidence="4">The sequence shown here is derived from an EMBL/GenBank/DDBJ whole genome shotgun (WGS) entry which is preliminary data.</text>
</comment>
<feature type="chain" id="PRO_5047376605" evidence="2">
    <location>
        <begin position="22"/>
        <end position="477"/>
    </location>
</feature>
<feature type="region of interest" description="Disordered" evidence="1">
    <location>
        <begin position="406"/>
        <end position="477"/>
    </location>
</feature>
<dbReference type="InterPro" id="IPR052336">
    <property type="entry name" value="MlaD_Phospholipid_Transporter"/>
</dbReference>
<dbReference type="Proteomes" id="UP001277761">
    <property type="component" value="Unassembled WGS sequence"/>
</dbReference>
<name>A0ABU4VM76_9ACTN</name>
<sequence length="477" mass="50275">MSRRRLGLLAGVAATAGLALAGCGSGSGEGGSGATTRIDAIFDNASFVSNGQDVRVAGAKVGTVSDVQLTRDRKARLTLEVQERFTPFRADASCTILPQSLIGEKFVECDPGTPSAPALRRTGGQPAPTLSLRNTSSPVDLDLVVAMLGQPTNVRFQLLTNEFGAGLASRGPQLSEAIRRANPALTYIRRTLDVVGSDKAALQRVLTATDEILGELDRQQDQLTGTFDESARFLKISADYRAQLDRTIRELPPTLQSLRPALQALRDLTRDATPTLASLRRASPSLRQLAGDLKPLSDAARPALTRLARASRVGAPILRRAAPQLQRLSTALQALAPNVPILTELNQSLRDTGAPEFLSRFLFTVAMSTARFDGVSHILPAHVNFSSCLFVTETYDSHCSAKFLDERGGRTSAPTSTARLAQRPGVGRDAQDDAPAARSAARSATTPPSRPTATTPAPATGDAGAAARSAAALGGGR</sequence>
<keyword evidence="5" id="KW-1185">Reference proteome</keyword>
<dbReference type="RefSeq" id="WP_319954153.1">
    <property type="nucleotide sequence ID" value="NZ_JAXAVX010000004.1"/>
</dbReference>
<dbReference type="EMBL" id="JAXAVX010000004">
    <property type="protein sequence ID" value="MDX8151998.1"/>
    <property type="molecule type" value="Genomic_DNA"/>
</dbReference>
<dbReference type="PANTHER" id="PTHR33371:SF4">
    <property type="entry name" value="INTERMEMBRANE PHOSPHOLIPID TRANSPORT SYSTEM BINDING PROTEIN MLAD"/>
    <property type="match status" value="1"/>
</dbReference>
<dbReference type="PANTHER" id="PTHR33371">
    <property type="entry name" value="INTERMEMBRANE PHOSPHOLIPID TRANSPORT SYSTEM BINDING PROTEIN MLAD-RELATED"/>
    <property type="match status" value="1"/>
</dbReference>